<dbReference type="Proteomes" id="UP000887566">
    <property type="component" value="Unplaced"/>
</dbReference>
<name>A0A914UW86_9BILA</name>
<organism evidence="1 2">
    <name type="scientific">Plectus sambesii</name>
    <dbReference type="NCBI Taxonomy" id="2011161"/>
    <lineage>
        <taxon>Eukaryota</taxon>
        <taxon>Metazoa</taxon>
        <taxon>Ecdysozoa</taxon>
        <taxon>Nematoda</taxon>
        <taxon>Chromadorea</taxon>
        <taxon>Plectida</taxon>
        <taxon>Plectina</taxon>
        <taxon>Plectoidea</taxon>
        <taxon>Plectidae</taxon>
        <taxon>Plectus</taxon>
    </lineage>
</organism>
<sequence>DEKPSDLHVIFGFDMSTQDADNGCIFELRHRNQIQTDRKDKVIIFRVERSGSAEKWLKALTDGLGLQEPNGHAPES</sequence>
<evidence type="ECO:0000313" key="2">
    <source>
        <dbReference type="WBParaSite" id="PSAMB.scaffold13135size2416.g35301.t1"/>
    </source>
</evidence>
<accession>A0A914UW86</accession>
<proteinExistence type="predicted"/>
<evidence type="ECO:0000313" key="1">
    <source>
        <dbReference type="Proteomes" id="UP000887566"/>
    </source>
</evidence>
<dbReference type="AlphaFoldDB" id="A0A914UW86"/>
<reference evidence="2" key="1">
    <citation type="submission" date="2022-11" db="UniProtKB">
        <authorList>
            <consortium name="WormBaseParasite"/>
        </authorList>
    </citation>
    <scope>IDENTIFICATION</scope>
</reference>
<keyword evidence="1" id="KW-1185">Reference proteome</keyword>
<protein>
    <submittedName>
        <fullName evidence="2">PH domain-containing protein</fullName>
    </submittedName>
</protein>
<dbReference type="WBParaSite" id="PSAMB.scaffold13135size2416.g35301.t1">
    <property type="protein sequence ID" value="PSAMB.scaffold13135size2416.g35301.t1"/>
    <property type="gene ID" value="PSAMB.scaffold13135size2416.g35301"/>
</dbReference>